<accession>A0A5B8VBQ0</accession>
<dbReference type="AlphaFoldDB" id="A0A5B8VBQ0"/>
<dbReference type="RefSeq" id="WP_147190477.1">
    <property type="nucleotide sequence ID" value="NZ_CP042435.1"/>
</dbReference>
<name>A0A5B8VBQ0_9BACT</name>
<dbReference type="SUPFAM" id="SSF69304">
    <property type="entry name" value="Tricorn protease N-terminal domain"/>
    <property type="match status" value="1"/>
</dbReference>
<keyword evidence="2" id="KW-1185">Reference proteome</keyword>
<dbReference type="Proteomes" id="UP000321533">
    <property type="component" value="Chromosome"/>
</dbReference>
<protein>
    <submittedName>
        <fullName evidence="1">Uncharacterized protein</fullName>
    </submittedName>
</protein>
<evidence type="ECO:0000313" key="1">
    <source>
        <dbReference type="EMBL" id="QEC68455.1"/>
    </source>
</evidence>
<dbReference type="KEGG" id="pgin:FRZ67_14495"/>
<sequence length="933" mass="107333">MHKRSALLLFYFLLFTFHFGFSQQFGGNPSSVKWKQINTDTLRVIYPEGLDSAAQRVANVTHTLQHNYTTGIGAKIKKINIVLQKDVTVSNAFVQLGPYRSEYYLMPPQDAFDLGAQGWIDNLAIHEYRHVQQYSNFNVGLSKVFSVLFGQYGEALANSAAVPDWFFEGDAVYNETKYSIQGRGRLPLFLNSYKSLYVDNRHYSYMQMRNGSLQHYIPGHYELGYLLNAYGKEKYGEDFWQKITHDAASYKPLFYPMQGALKKYAGISYDKFVKNAFEFYQQQWQKDNGLSKPEWITDTKKNDVINYQYPYSTQNGSTIVLKTTRAIIPAFYKIDAKGNETKIAVRDIAYDDYFSYNNGKIIYAVLEPDSRWGNRDYSVIKMLDINTGKEKKISHHTKYFSPDISHDGKTIAAVEFLPEQKSKLILFTADGSILHTTNAESGHVFSYPKFSADDKSIFVIDRNARGEMALLKKTVDEDALTILVPYANRIIGFPLVKGDTLFYTCSNNSRDEIFAYINAIQKNYRLASYTTGLYQASTNTNGELISTVFTSNGYRLAKFQPQWQEVNIDSDTLTPQYVTKPFSATDNDLLTNLSSRTFATKKYPKLYNPFNFHSWVPSYSDPDYSFTVYGENVLNTLQSQLYYTYNSNEKYHQAGFTSVFGGWYIQPYIDINKTFNRSGVVNDSLTVKWNEVLASGGLRLPLILTGGKQYRSLTLSASYNINSIEWKSDTKKLLNDLSYIKASLSYSGQIQKAPKQIYPHWAQSLLLQYRASATNVVAHQFLASGNLYLPGVAKTHSIVLNAAYQSRDTAQQYSYTNSFPYSRGYDAINFPRMFKLGANYHFPIVYPDWGFANIVYFTRIRANVFYDYTDLKSLRYQTHYQLRSYGAEIYFDTKWWNQQPLQFGIRYSRLIDHELVGLQPNQWEFILPITLIN</sequence>
<evidence type="ECO:0000313" key="2">
    <source>
        <dbReference type="Proteomes" id="UP000321533"/>
    </source>
</evidence>
<dbReference type="EMBL" id="CP042435">
    <property type="protein sequence ID" value="QEC68455.1"/>
    <property type="molecule type" value="Genomic_DNA"/>
</dbReference>
<organism evidence="1 2">
    <name type="scientific">Panacibacter ginsenosidivorans</name>
    <dbReference type="NCBI Taxonomy" id="1813871"/>
    <lineage>
        <taxon>Bacteria</taxon>
        <taxon>Pseudomonadati</taxon>
        <taxon>Bacteroidota</taxon>
        <taxon>Chitinophagia</taxon>
        <taxon>Chitinophagales</taxon>
        <taxon>Chitinophagaceae</taxon>
        <taxon>Panacibacter</taxon>
    </lineage>
</organism>
<proteinExistence type="predicted"/>
<reference evidence="1 2" key="1">
    <citation type="journal article" date="2016" name="Int. J. Syst. Evol. Microbiol.">
        <title>Panacibacter ginsenosidivorans gen. nov., sp. nov., with ginsenoside converting activity isolated from soil of a ginseng field.</title>
        <authorList>
            <person name="Siddiqi M.Z."/>
            <person name="Muhammad Shafi S."/>
            <person name="Choi K.D."/>
            <person name="Im W.T."/>
        </authorList>
    </citation>
    <scope>NUCLEOTIDE SEQUENCE [LARGE SCALE GENOMIC DNA]</scope>
    <source>
        <strain evidence="1 2">Gsoil1550</strain>
    </source>
</reference>
<dbReference type="OrthoDB" id="9799878at2"/>
<dbReference type="Gene3D" id="2.120.10.30">
    <property type="entry name" value="TolB, C-terminal domain"/>
    <property type="match status" value="1"/>
</dbReference>
<gene>
    <name evidence="1" type="ORF">FRZ67_14495</name>
</gene>
<dbReference type="InterPro" id="IPR011042">
    <property type="entry name" value="6-blade_b-propeller_TolB-like"/>
</dbReference>